<dbReference type="GO" id="GO:0005694">
    <property type="term" value="C:chromosome"/>
    <property type="evidence" value="ECO:0007669"/>
    <property type="project" value="TreeGrafter"/>
</dbReference>
<dbReference type="Pfam" id="PF00270">
    <property type="entry name" value="DEAD"/>
    <property type="match status" value="1"/>
</dbReference>
<dbReference type="GO" id="GO:0009378">
    <property type="term" value="F:four-way junction helicase activity"/>
    <property type="evidence" value="ECO:0007669"/>
    <property type="project" value="TreeGrafter"/>
</dbReference>
<dbReference type="PANTHER" id="PTHR13710:SF105">
    <property type="entry name" value="ATP-DEPENDENT DNA HELICASE Q1"/>
    <property type="match status" value="1"/>
</dbReference>
<keyword evidence="3" id="KW-0413">Isomerase</keyword>
<dbReference type="PANTHER" id="PTHR13710">
    <property type="entry name" value="DNA HELICASE RECQ FAMILY MEMBER"/>
    <property type="match status" value="1"/>
</dbReference>
<dbReference type="STRING" id="441959.B8MUU0"/>
<dbReference type="HOGENOM" id="CLU_1005351_0_0_1"/>
<dbReference type="Gene3D" id="3.40.50.300">
    <property type="entry name" value="P-loop containing nucleotide triphosphate hydrolases"/>
    <property type="match status" value="1"/>
</dbReference>
<sequence length="277" mass="30984">MGPPAIPTPCWNIAAISLLQKPPTTVPGSPVPEINLDRADKVQQAQRMIRDEANQAPDIQKKVLSEAIQLLYPYAPRSGQLHALFQLNFSCGDLILIVKTSFGKSMIPQALSILIDKTMTIVILSLIQIGAEQSECISRRGGRPLFLEKNTNKIGLMTDIKKEAYTRILLSPELSANPQMRFIFEESLINQRIAAVVIDEARLVHHWGDGFRPEYAQIGRLRIILGPRVPWFACSATLDHHTLKVLMERGNFKMNTVSGWGNTSASTREVYRVTIFI</sequence>
<reference evidence="8" key="1">
    <citation type="journal article" date="2015" name="Genome Announc.">
        <title>Genome sequence of the AIDS-associated pathogen Penicillium marneffei (ATCC18224) and its near taxonomic relative Talaromyces stipitatus (ATCC10500).</title>
        <authorList>
            <person name="Nierman W.C."/>
            <person name="Fedorova-Abrams N.D."/>
            <person name="Andrianopoulos A."/>
        </authorList>
    </citation>
    <scope>NUCLEOTIDE SEQUENCE [LARGE SCALE GENOMIC DNA]</scope>
    <source>
        <strain evidence="8">ATCC 10500 / CBS 375.48 / QM 6759 / NRRL 1006</strain>
    </source>
</reference>
<comment type="catalytic activity">
    <reaction evidence="4">
        <text>Couples ATP hydrolysis with the unwinding of duplex DNA by translocating in the 3'-5' direction.</text>
        <dbReference type="EC" id="5.6.2.4"/>
    </reaction>
</comment>
<evidence type="ECO:0000256" key="4">
    <source>
        <dbReference type="ARBA" id="ARBA00034617"/>
    </source>
</evidence>
<dbReference type="GO" id="GO:0003677">
    <property type="term" value="F:DNA binding"/>
    <property type="evidence" value="ECO:0007669"/>
    <property type="project" value="UniProtKB-KW"/>
</dbReference>
<dbReference type="GO" id="GO:0043138">
    <property type="term" value="F:3'-5' DNA helicase activity"/>
    <property type="evidence" value="ECO:0007669"/>
    <property type="project" value="UniProtKB-EC"/>
</dbReference>
<dbReference type="EC" id="5.6.2.4" evidence="5"/>
<feature type="domain" description="Helicase ATP-binding" evidence="6">
    <location>
        <begin position="72"/>
        <end position="271"/>
    </location>
</feature>
<dbReference type="SUPFAM" id="SSF52540">
    <property type="entry name" value="P-loop containing nucleoside triphosphate hydrolases"/>
    <property type="match status" value="1"/>
</dbReference>
<dbReference type="InterPro" id="IPR014001">
    <property type="entry name" value="Helicase_ATP-bd"/>
</dbReference>
<proteinExistence type="inferred from homology"/>
<evidence type="ECO:0000259" key="6">
    <source>
        <dbReference type="SMART" id="SM00487"/>
    </source>
</evidence>
<comment type="similarity">
    <text evidence="1">Belongs to the helicase family. RecQ subfamily.</text>
</comment>
<name>B8MUU0_TALSN</name>
<dbReference type="OrthoDB" id="4507197at2759"/>
<evidence type="ECO:0000256" key="2">
    <source>
        <dbReference type="ARBA" id="ARBA00023125"/>
    </source>
</evidence>
<dbReference type="GO" id="GO:0005737">
    <property type="term" value="C:cytoplasm"/>
    <property type="evidence" value="ECO:0007669"/>
    <property type="project" value="TreeGrafter"/>
</dbReference>
<dbReference type="VEuPathDB" id="FungiDB:TSTA_110400"/>
<evidence type="ECO:0000256" key="3">
    <source>
        <dbReference type="ARBA" id="ARBA00023235"/>
    </source>
</evidence>
<dbReference type="GO" id="GO:0005524">
    <property type="term" value="F:ATP binding"/>
    <property type="evidence" value="ECO:0007669"/>
    <property type="project" value="InterPro"/>
</dbReference>
<dbReference type="InParanoid" id="B8MUU0"/>
<dbReference type="PhylomeDB" id="B8MUU0"/>
<evidence type="ECO:0000256" key="1">
    <source>
        <dbReference type="ARBA" id="ARBA00005446"/>
    </source>
</evidence>
<dbReference type="SMART" id="SM00487">
    <property type="entry name" value="DEXDc"/>
    <property type="match status" value="1"/>
</dbReference>
<dbReference type="GeneID" id="8107272"/>
<accession>B8MUU0</accession>
<evidence type="ECO:0000313" key="8">
    <source>
        <dbReference type="Proteomes" id="UP000001745"/>
    </source>
</evidence>
<dbReference type="InterPro" id="IPR011545">
    <property type="entry name" value="DEAD/DEAH_box_helicase_dom"/>
</dbReference>
<dbReference type="InterPro" id="IPR027417">
    <property type="entry name" value="P-loop_NTPase"/>
</dbReference>
<dbReference type="EMBL" id="EQ962661">
    <property type="protein sequence ID" value="EED11860.1"/>
    <property type="molecule type" value="Genomic_DNA"/>
</dbReference>
<organism evidence="7 8">
    <name type="scientific">Talaromyces stipitatus (strain ATCC 10500 / CBS 375.48 / QM 6759 / NRRL 1006)</name>
    <name type="common">Penicillium stipitatum</name>
    <dbReference type="NCBI Taxonomy" id="441959"/>
    <lineage>
        <taxon>Eukaryota</taxon>
        <taxon>Fungi</taxon>
        <taxon>Dikarya</taxon>
        <taxon>Ascomycota</taxon>
        <taxon>Pezizomycotina</taxon>
        <taxon>Eurotiomycetes</taxon>
        <taxon>Eurotiomycetidae</taxon>
        <taxon>Eurotiales</taxon>
        <taxon>Trichocomaceae</taxon>
        <taxon>Talaromyces</taxon>
        <taxon>Talaromyces sect. Talaromyces</taxon>
    </lineage>
</organism>
<evidence type="ECO:0000256" key="5">
    <source>
        <dbReference type="ARBA" id="ARBA00034808"/>
    </source>
</evidence>
<keyword evidence="8" id="KW-1185">Reference proteome</keyword>
<gene>
    <name evidence="7" type="ORF">TSTA_110400</name>
</gene>
<dbReference type="GO" id="GO:0000724">
    <property type="term" value="P:double-strand break repair via homologous recombination"/>
    <property type="evidence" value="ECO:0007669"/>
    <property type="project" value="TreeGrafter"/>
</dbReference>
<dbReference type="Proteomes" id="UP000001745">
    <property type="component" value="Unassembled WGS sequence"/>
</dbReference>
<dbReference type="RefSeq" id="XP_002488616.1">
    <property type="nucleotide sequence ID" value="XM_002488571.1"/>
</dbReference>
<keyword evidence="2" id="KW-0238">DNA-binding</keyword>
<dbReference type="AlphaFoldDB" id="B8MUU0"/>
<protein>
    <recommendedName>
        <fullName evidence="5">DNA 3'-5' helicase</fullName>
        <ecNumber evidence="5">5.6.2.4</ecNumber>
    </recommendedName>
</protein>
<evidence type="ECO:0000313" key="7">
    <source>
        <dbReference type="EMBL" id="EED11860.1"/>
    </source>
</evidence>